<evidence type="ECO:0000313" key="3">
    <source>
        <dbReference type="EMBL" id="MCQ4165502.1"/>
    </source>
</evidence>
<evidence type="ECO:0000259" key="2">
    <source>
        <dbReference type="Pfam" id="PF08450"/>
    </source>
</evidence>
<feature type="domain" description="SMP-30/Gluconolactonase/LRE-like region" evidence="2">
    <location>
        <begin position="13"/>
        <end position="253"/>
    </location>
</feature>
<dbReference type="InterPro" id="IPR013658">
    <property type="entry name" value="SGL"/>
</dbReference>
<reference evidence="3" key="1">
    <citation type="submission" date="2022-07" db="EMBL/GenBank/DDBJ databases">
        <title>Tahibacter sp., a new gammaproteobacterium isolated from the silt sample collected at pig farm.</title>
        <authorList>
            <person name="Chen H."/>
        </authorList>
    </citation>
    <scope>NUCLEOTIDE SEQUENCE</scope>
    <source>
        <strain evidence="3">P2K</strain>
    </source>
</reference>
<dbReference type="SMART" id="SM00135">
    <property type="entry name" value="LY"/>
    <property type="match status" value="2"/>
</dbReference>
<dbReference type="Gene3D" id="2.120.10.30">
    <property type="entry name" value="TolB, C-terminal domain"/>
    <property type="match status" value="1"/>
</dbReference>
<evidence type="ECO:0000256" key="1">
    <source>
        <dbReference type="ARBA" id="ARBA00008853"/>
    </source>
</evidence>
<protein>
    <submittedName>
        <fullName evidence="3">SMP-30/gluconolactonase/LRE family protein</fullName>
    </submittedName>
</protein>
<dbReference type="InterPro" id="IPR000033">
    <property type="entry name" value="LDLR_classB_rpt"/>
</dbReference>
<dbReference type="InterPro" id="IPR011042">
    <property type="entry name" value="6-blade_b-propeller_TolB-like"/>
</dbReference>
<dbReference type="EMBL" id="JANFQO010000010">
    <property type="protein sequence ID" value="MCQ4165502.1"/>
    <property type="molecule type" value="Genomic_DNA"/>
</dbReference>
<dbReference type="PANTHER" id="PTHR10907">
    <property type="entry name" value="REGUCALCIN"/>
    <property type="match status" value="1"/>
</dbReference>
<dbReference type="Proteomes" id="UP001165498">
    <property type="component" value="Unassembled WGS sequence"/>
</dbReference>
<evidence type="ECO:0000313" key="4">
    <source>
        <dbReference type="Proteomes" id="UP001165498"/>
    </source>
</evidence>
<accession>A0ABT1QT78</accession>
<comment type="caution">
    <text evidence="3">The sequence shown here is derived from an EMBL/GenBank/DDBJ whole genome shotgun (WGS) entry which is preliminary data.</text>
</comment>
<gene>
    <name evidence="3" type="ORF">NM961_12360</name>
</gene>
<keyword evidence="4" id="KW-1185">Reference proteome</keyword>
<name>A0ABT1QT78_9GAMM</name>
<dbReference type="PANTHER" id="PTHR10907:SF47">
    <property type="entry name" value="REGUCALCIN"/>
    <property type="match status" value="1"/>
</dbReference>
<dbReference type="SUPFAM" id="SSF63829">
    <property type="entry name" value="Calcium-dependent phosphotriesterase"/>
    <property type="match status" value="1"/>
</dbReference>
<comment type="similarity">
    <text evidence="1">Belongs to the SMP-30/CGR1 family.</text>
</comment>
<dbReference type="Pfam" id="PF08450">
    <property type="entry name" value="SGL"/>
    <property type="match status" value="1"/>
</dbReference>
<dbReference type="RefSeq" id="WP_255914692.1">
    <property type="nucleotide sequence ID" value="NZ_JANFQO010000010.1"/>
</dbReference>
<dbReference type="PRINTS" id="PR01790">
    <property type="entry name" value="SMP30FAMILY"/>
</dbReference>
<sequence>MQPLDILRAGDSLGEGLVWDSRRRRLWWTDIAGRRLHCLHDDGRREILPLAQRAASLALVEGSEQLLVAFADQLALFDPMDGQHQTVWKLPQDSSGVRLNDGRVDRAGRFCCASMVEDGSGLAKASLYQLERGALRTLREGVHIGNGLAFSLDGRTLYFADSARHAIWRHALDEDGRLGPPVLFAQTPAHSFPDGATVDSEDCLWIAHWGGAQVARYTPQGRLDRVVNVPVTQPSCVCFGGTRRDLLFVSSARIGLAPEVLAREPHAGDVFVYRVGISGVEEPEYRR</sequence>
<proteinExistence type="inferred from homology"/>
<dbReference type="InterPro" id="IPR005511">
    <property type="entry name" value="SMP-30"/>
</dbReference>
<organism evidence="3 4">
    <name type="scientific">Tahibacter harae</name>
    <dbReference type="NCBI Taxonomy" id="2963937"/>
    <lineage>
        <taxon>Bacteria</taxon>
        <taxon>Pseudomonadati</taxon>
        <taxon>Pseudomonadota</taxon>
        <taxon>Gammaproteobacteria</taxon>
        <taxon>Lysobacterales</taxon>
        <taxon>Rhodanobacteraceae</taxon>
        <taxon>Tahibacter</taxon>
    </lineage>
</organism>